<feature type="transmembrane region" description="Helical" evidence="7">
    <location>
        <begin position="316"/>
        <end position="340"/>
    </location>
</feature>
<dbReference type="EMBL" id="MN079106">
    <property type="protein sequence ID" value="QEA05625.1"/>
    <property type="molecule type" value="Genomic_DNA"/>
</dbReference>
<evidence type="ECO:0000313" key="9">
    <source>
        <dbReference type="EMBL" id="QEA05625.1"/>
    </source>
</evidence>
<evidence type="ECO:0000259" key="8">
    <source>
        <dbReference type="Pfam" id="PF02706"/>
    </source>
</evidence>
<keyword evidence="6" id="KW-0175">Coiled coil</keyword>
<comment type="subcellular location">
    <subcellularLocation>
        <location evidence="1">Cell membrane</location>
        <topology evidence="1">Multi-pass membrane protein</topology>
    </subcellularLocation>
</comment>
<proteinExistence type="predicted"/>
<dbReference type="InterPro" id="IPR003856">
    <property type="entry name" value="LPS_length_determ_N"/>
</dbReference>
<evidence type="ECO:0000256" key="5">
    <source>
        <dbReference type="ARBA" id="ARBA00023136"/>
    </source>
</evidence>
<dbReference type="AlphaFoldDB" id="A0A5B8RFL6"/>
<dbReference type="PANTHER" id="PTHR32309">
    <property type="entry name" value="TYROSINE-PROTEIN KINASE"/>
    <property type="match status" value="1"/>
</dbReference>
<dbReference type="InterPro" id="IPR050445">
    <property type="entry name" value="Bact_polysacc_biosynth/exp"/>
</dbReference>
<protein>
    <recommendedName>
        <fullName evidence="8">Polysaccharide chain length determinant N-terminal domain-containing protein</fullName>
    </recommendedName>
</protein>
<evidence type="ECO:0000256" key="1">
    <source>
        <dbReference type="ARBA" id="ARBA00004651"/>
    </source>
</evidence>
<keyword evidence="4 7" id="KW-1133">Transmembrane helix</keyword>
<sequence>MSDQPPRPVAQRSDGTDWSTYTDDEISLLDLWAVLIRRRVWLFGVTVVVLLAAVAYALSRVPVYEYRALVEIASQADGTTPIEKPSAVAARFNDIYIPQATSAWSEAHPEDPAPKVKANAAGDADLVRLSGEGTEARADAYTALMKDAVARLTKVHASVTERLRNRLRQQQSRAQRRLTTARNSVDELQARQKMLDEQAARLTREIEMQQQALGDLEAVRPGEIADSQDAVSAVRRLLDNEIIFKRQRLDDLRTTLNTDLPRRRDDLDGRLDTARDDVASREEEVALLAEQLAAITGTRLAAPPRRSDSPQGPSSAVIVVLGAILGLMLGVFAAFGVEFVSRANAHMRET</sequence>
<evidence type="ECO:0000256" key="3">
    <source>
        <dbReference type="ARBA" id="ARBA00022692"/>
    </source>
</evidence>
<evidence type="ECO:0000256" key="4">
    <source>
        <dbReference type="ARBA" id="ARBA00022989"/>
    </source>
</evidence>
<name>A0A5B8RFL6_9ZZZZ</name>
<evidence type="ECO:0000256" key="2">
    <source>
        <dbReference type="ARBA" id="ARBA00022475"/>
    </source>
</evidence>
<evidence type="ECO:0000256" key="7">
    <source>
        <dbReference type="SAM" id="Phobius"/>
    </source>
</evidence>
<dbReference type="PANTHER" id="PTHR32309:SF31">
    <property type="entry name" value="CAPSULAR EXOPOLYSACCHARIDE FAMILY"/>
    <property type="match status" value="1"/>
</dbReference>
<evidence type="ECO:0000256" key="6">
    <source>
        <dbReference type="SAM" id="Coils"/>
    </source>
</evidence>
<keyword evidence="3 7" id="KW-0812">Transmembrane</keyword>
<accession>A0A5B8RFL6</accession>
<keyword evidence="2" id="KW-1003">Cell membrane</keyword>
<dbReference type="GO" id="GO:0005886">
    <property type="term" value="C:plasma membrane"/>
    <property type="evidence" value="ECO:0007669"/>
    <property type="project" value="UniProtKB-SubCell"/>
</dbReference>
<gene>
    <name evidence="9" type="ORF">KBTEX_01948</name>
</gene>
<feature type="transmembrane region" description="Helical" evidence="7">
    <location>
        <begin position="40"/>
        <end position="58"/>
    </location>
</feature>
<dbReference type="Pfam" id="PF02706">
    <property type="entry name" value="Wzz"/>
    <property type="match status" value="1"/>
</dbReference>
<keyword evidence="5 7" id="KW-0472">Membrane</keyword>
<feature type="domain" description="Polysaccharide chain length determinant N-terminal" evidence="8">
    <location>
        <begin position="24"/>
        <end position="77"/>
    </location>
</feature>
<feature type="coiled-coil region" evidence="6">
    <location>
        <begin position="164"/>
        <end position="219"/>
    </location>
</feature>
<organism evidence="9">
    <name type="scientific">uncultured organism</name>
    <dbReference type="NCBI Taxonomy" id="155900"/>
    <lineage>
        <taxon>unclassified sequences</taxon>
        <taxon>environmental samples</taxon>
    </lineage>
</organism>
<reference evidence="9" key="1">
    <citation type="submission" date="2019-06" db="EMBL/GenBank/DDBJ databases">
        <authorList>
            <person name="Murdoch R.W."/>
            <person name="Fathepure B."/>
        </authorList>
    </citation>
    <scope>NUCLEOTIDE SEQUENCE</scope>
</reference>